<dbReference type="Proteomes" id="UP000001058">
    <property type="component" value="Unassembled WGS sequence"/>
</dbReference>
<accession>D8TXB3</accession>
<organism evidence="4">
    <name type="scientific">Volvox carteri f. nagariensis</name>
    <dbReference type="NCBI Taxonomy" id="3068"/>
    <lineage>
        <taxon>Eukaryota</taxon>
        <taxon>Viridiplantae</taxon>
        <taxon>Chlorophyta</taxon>
        <taxon>core chlorophytes</taxon>
        <taxon>Chlorophyceae</taxon>
        <taxon>CS clade</taxon>
        <taxon>Chlamydomonadales</taxon>
        <taxon>Volvocaceae</taxon>
        <taxon>Volvox</taxon>
    </lineage>
</organism>
<proteinExistence type="predicted"/>
<feature type="compositionally biased region" description="Gly residues" evidence="1">
    <location>
        <begin position="132"/>
        <end position="152"/>
    </location>
</feature>
<keyword evidence="2" id="KW-0812">Transmembrane</keyword>
<feature type="region of interest" description="Disordered" evidence="1">
    <location>
        <begin position="132"/>
        <end position="204"/>
    </location>
</feature>
<name>D8TXB3_VOLCA</name>
<evidence type="ECO:0000256" key="1">
    <source>
        <dbReference type="SAM" id="MobiDB-lite"/>
    </source>
</evidence>
<dbReference type="RefSeq" id="XP_002951083.1">
    <property type="nucleotide sequence ID" value="XM_002951037.1"/>
</dbReference>
<dbReference type="EMBL" id="GL378342">
    <property type="protein sequence ID" value="EFJ47977.1"/>
    <property type="molecule type" value="Genomic_DNA"/>
</dbReference>
<keyword evidence="2" id="KW-0472">Membrane</keyword>
<gene>
    <name evidence="3" type="ORF">VOLCADRAFT_91528</name>
</gene>
<reference evidence="3 4" key="1">
    <citation type="journal article" date="2010" name="Science">
        <title>Genomic analysis of organismal complexity in the multicellular green alga Volvox carteri.</title>
        <authorList>
            <person name="Prochnik S.E."/>
            <person name="Umen J."/>
            <person name="Nedelcu A.M."/>
            <person name="Hallmann A."/>
            <person name="Miller S.M."/>
            <person name="Nishii I."/>
            <person name="Ferris P."/>
            <person name="Kuo A."/>
            <person name="Mitros T."/>
            <person name="Fritz-Laylin L.K."/>
            <person name="Hellsten U."/>
            <person name="Chapman J."/>
            <person name="Simakov O."/>
            <person name="Rensing S.A."/>
            <person name="Terry A."/>
            <person name="Pangilinan J."/>
            <person name="Kapitonov V."/>
            <person name="Jurka J."/>
            <person name="Salamov A."/>
            <person name="Shapiro H."/>
            <person name="Schmutz J."/>
            <person name="Grimwood J."/>
            <person name="Lindquist E."/>
            <person name="Lucas S."/>
            <person name="Grigoriev I.V."/>
            <person name="Schmitt R."/>
            <person name="Kirk D."/>
            <person name="Rokhsar D.S."/>
        </authorList>
    </citation>
    <scope>NUCLEOTIDE SEQUENCE [LARGE SCALE GENOMIC DNA]</scope>
    <source>
        <strain evidence="4">f. Nagariensis / Eve</strain>
    </source>
</reference>
<evidence type="ECO:0000256" key="2">
    <source>
        <dbReference type="SAM" id="Phobius"/>
    </source>
</evidence>
<evidence type="ECO:0000313" key="4">
    <source>
        <dbReference type="Proteomes" id="UP000001058"/>
    </source>
</evidence>
<keyword evidence="2" id="KW-1133">Transmembrane helix</keyword>
<evidence type="ECO:0000313" key="3">
    <source>
        <dbReference type="EMBL" id="EFJ47977.1"/>
    </source>
</evidence>
<dbReference type="KEGG" id="vcn:VOLCADRAFT_91528"/>
<feature type="region of interest" description="Disordered" evidence="1">
    <location>
        <begin position="80"/>
        <end position="106"/>
    </location>
</feature>
<dbReference type="InParanoid" id="D8TXB3"/>
<protein>
    <submittedName>
        <fullName evidence="3">Uncharacterized protein</fullName>
    </submittedName>
</protein>
<keyword evidence="4" id="KW-1185">Reference proteome</keyword>
<dbReference type="GeneID" id="9615242"/>
<sequence length="341" mass="34629">MFRFTYETSRSLTDDRTLTIGHCPATLLSNRPFSLLGNCDGGCTPSDDRQVDAVNPQSTPMYQSTVFRGRTEFDRCIGKGRRGAGGETRLGTAAPGSVWGGSSGSDRKWRNAAVDAGGGGGRCGGGRIDSGAGGGGSRCASGGGGGGNGQGDGYRQRRQMASTARPLSRQRVADAQTRPSYPPHDSASAAYGAIPHTKSRPRPGRDRLEVLPGVLQYGFPAPLYGITTAAAAALDISAAAVAFATAAFVAIVSVAAFSGDTQLYSPIPPQAAGTCTAAAAAAAAEISISKAAYCISKATARSAAASGCGKANETAQFVAGEACRALAVLATWVATGGRMEY</sequence>
<dbReference type="AlphaFoldDB" id="D8TXB3"/>
<feature type="transmembrane region" description="Helical" evidence="2">
    <location>
        <begin position="236"/>
        <end position="257"/>
    </location>
</feature>